<evidence type="ECO:0000313" key="2">
    <source>
        <dbReference type="Proteomes" id="UP000075377"/>
    </source>
</evidence>
<dbReference type="Proteomes" id="UP000075377">
    <property type="component" value="Unassembled WGS sequence"/>
</dbReference>
<sequence length="473" mass="47251">MAIITVAGASGGTVQVTVDGALNTAFVGRTQGLADQLSDQLNNQGILDARYLNSGSNSKATGSSNQSGYGVVTAAGSYQVSGDFRWLTVGSNSATTAPSTALDAWVNIDASKVTTDYLSVVAGTTQGVSFRAGSQSGLFVGGSGDNLFQGNYLDQAPGAWDIRTGDGNDTINGGNGNDTIYAGAGNNTITLGTGVNYVHSDGQDTITATDGVQSITLNGGNSFVNVGENSLVVDAAGNEQITVGGASTVTGGSNDYINMAGATGTVKGGQLNTISAAHGDLYTTHTDSALINVSGALTFVGGTGDTTITAGQATIFGSNNLNAHFDGTSADSLFVANDGNETLDGASSAFGIHAFGNVVGTTGTQTFIGGSASDTLVAGVGNATLTGGSGAANVFGFRDGIAGADYTITDFGSAAGNSVLLVDYDYTASQFQQDVLDKAAHNGSNTTITLADNSKITFVDVSDLTTNQFGGLK</sequence>
<dbReference type="SUPFAM" id="SSF51120">
    <property type="entry name" value="beta-Roll"/>
    <property type="match status" value="2"/>
</dbReference>
<dbReference type="AlphaFoldDB" id="A0A149UL20"/>
<gene>
    <name evidence="1" type="ORF">AD951_10525</name>
</gene>
<reference evidence="1 2" key="1">
    <citation type="submission" date="2015-06" db="EMBL/GenBank/DDBJ databases">
        <title>Improved classification and identification of acetic acid bacteria using matrix-assisted laser desorption/ionization time-of-flight mass spectrometry; Gluconobacter nephelii and Gluconobacter uchimurae are later heterotypic synonyms of Gluconobacter japonicus and Gluconobacter oxydans, respectively.</title>
        <authorList>
            <person name="Li L."/>
            <person name="Cleenwerck I."/>
            <person name="De Vuyst L."/>
            <person name="Vandamme P."/>
        </authorList>
    </citation>
    <scope>NUCLEOTIDE SEQUENCE [LARGE SCALE GENOMIC DNA]</scope>
    <source>
        <strain evidence="1 2">LMG 1699</strain>
    </source>
</reference>
<accession>A0A149UL20</accession>
<dbReference type="InterPro" id="IPR001343">
    <property type="entry name" value="Hemolysn_Ca-bd"/>
</dbReference>
<dbReference type="EMBL" id="LHZX01000306">
    <property type="protein sequence ID" value="KXV68544.1"/>
    <property type="molecule type" value="Genomic_DNA"/>
</dbReference>
<evidence type="ECO:0000313" key="1">
    <source>
        <dbReference type="EMBL" id="KXV68544.1"/>
    </source>
</evidence>
<dbReference type="PATRIC" id="fig|178901.14.peg.2003"/>
<dbReference type="Gene3D" id="2.150.10.10">
    <property type="entry name" value="Serralysin-like metalloprotease, C-terminal"/>
    <property type="match status" value="1"/>
</dbReference>
<protein>
    <submittedName>
        <fullName evidence="1">Uncharacterized protein</fullName>
    </submittedName>
</protein>
<dbReference type="GO" id="GO:0005509">
    <property type="term" value="F:calcium ion binding"/>
    <property type="evidence" value="ECO:0007669"/>
    <property type="project" value="InterPro"/>
</dbReference>
<dbReference type="Pfam" id="PF00353">
    <property type="entry name" value="HemolysinCabind"/>
    <property type="match status" value="2"/>
</dbReference>
<dbReference type="RefSeq" id="WP_061501759.1">
    <property type="nucleotide sequence ID" value="NZ_LHZX01000306.1"/>
</dbReference>
<comment type="caution">
    <text evidence="1">The sequence shown here is derived from an EMBL/GenBank/DDBJ whole genome shotgun (WGS) entry which is preliminary data.</text>
</comment>
<proteinExistence type="predicted"/>
<dbReference type="InterPro" id="IPR011049">
    <property type="entry name" value="Serralysin-like_metalloprot_C"/>
</dbReference>
<name>A0A149UL20_9PROT</name>
<organism evidence="1 2">
    <name type="scientific">Acetobacter malorum</name>
    <dbReference type="NCBI Taxonomy" id="178901"/>
    <lineage>
        <taxon>Bacteria</taxon>
        <taxon>Pseudomonadati</taxon>
        <taxon>Pseudomonadota</taxon>
        <taxon>Alphaproteobacteria</taxon>
        <taxon>Acetobacterales</taxon>
        <taxon>Acetobacteraceae</taxon>
        <taxon>Acetobacter</taxon>
    </lineage>
</organism>
<dbReference type="OrthoDB" id="7283520at2"/>
<dbReference type="PRINTS" id="PR00313">
    <property type="entry name" value="CABNDNGRPT"/>
</dbReference>